<evidence type="ECO:0000313" key="4">
    <source>
        <dbReference type="Proteomes" id="UP000319897"/>
    </source>
</evidence>
<keyword evidence="4" id="KW-1185">Reference proteome</keyword>
<dbReference type="OrthoDB" id="9814204at2"/>
<dbReference type="InterPro" id="IPR001466">
    <property type="entry name" value="Beta-lactam-related"/>
</dbReference>
<evidence type="ECO:0000313" key="3">
    <source>
        <dbReference type="EMBL" id="TPE58458.1"/>
    </source>
</evidence>
<dbReference type="EMBL" id="VFSU01000034">
    <property type="protein sequence ID" value="TPE58458.1"/>
    <property type="molecule type" value="Genomic_DNA"/>
</dbReference>
<dbReference type="InterPro" id="IPR012338">
    <property type="entry name" value="Beta-lactam/transpept-like"/>
</dbReference>
<dbReference type="InterPro" id="IPR050789">
    <property type="entry name" value="Diverse_Enzym_Activities"/>
</dbReference>
<evidence type="ECO:0000259" key="2">
    <source>
        <dbReference type="Pfam" id="PF00144"/>
    </source>
</evidence>
<dbReference type="GO" id="GO:0016787">
    <property type="term" value="F:hydrolase activity"/>
    <property type="evidence" value="ECO:0007669"/>
    <property type="project" value="UniProtKB-KW"/>
</dbReference>
<comment type="caution">
    <text evidence="3">The sequence shown here is derived from an EMBL/GenBank/DDBJ whole genome shotgun (WGS) entry which is preliminary data.</text>
</comment>
<reference evidence="3 4" key="1">
    <citation type="submission" date="2019-06" db="EMBL/GenBank/DDBJ databases">
        <authorList>
            <person name="Lee I."/>
            <person name="Jang G.I."/>
            <person name="Hwang C.Y."/>
        </authorList>
    </citation>
    <scope>NUCLEOTIDE SEQUENCE [LARGE SCALE GENOMIC DNA]</scope>
    <source>
        <strain evidence="3 4">PAMC 28131</strain>
    </source>
</reference>
<name>A0A501XCW8_9SPHN</name>
<gene>
    <name evidence="3" type="ORF">FJQ54_15385</name>
</gene>
<dbReference type="AlphaFoldDB" id="A0A501XCW8"/>
<evidence type="ECO:0000256" key="1">
    <source>
        <dbReference type="SAM" id="MobiDB-lite"/>
    </source>
</evidence>
<feature type="domain" description="Beta-lactamase-related" evidence="2">
    <location>
        <begin position="218"/>
        <end position="478"/>
    </location>
</feature>
<protein>
    <submittedName>
        <fullName evidence="3">Serine hydrolase</fullName>
    </submittedName>
</protein>
<dbReference type="PANTHER" id="PTHR43283">
    <property type="entry name" value="BETA-LACTAMASE-RELATED"/>
    <property type="match status" value="1"/>
</dbReference>
<dbReference type="RefSeq" id="WP_140929311.1">
    <property type="nucleotide sequence ID" value="NZ_VFSU01000034.1"/>
</dbReference>
<keyword evidence="3" id="KW-0378">Hydrolase</keyword>
<sequence>MAGADRGGLCGGHDGQVRHPATPEADRARHHAGWKPVLAALTAFALAAPSFAQVAPNARTLALAAGWKAGFLCSGLFVAGLDEATVTANDLQAAYTDLAPHIAGLPARIDRTAKRVEVGAGDAAPPRVAQFVEGRGCVQLPIGAGLSQPPSGGGAGQVPMPPSLIGGPDVKAMDARIWPQGDRLATASLPAAKRRALDLAVADAFTGTRFGANGRTSALLVVQDGKIVSERYARGIGMHTPQRTFSVAKSLAAALIGRAVALGVIDVMAPAHVPEWAAAGDPRAVITVDQLLRMQSGLWTNGPGNRTDSLYFGGSTVPETAGAAPLEVRPASRFNYANNDTLLAARALDTDLGEAAPSFAYTHLLWPLGMTRTTIESDWQGNPILSSQVWMTARDMARLALLHLNNGAWNGQQLLPENWVREATTPTGPQPAGRNGEGYGRAIWLLGPAQGLPEGSYAFIGNQGQFALIVPSRKLVIIRRAFDPPGTDFQFMALAKEVAAALE</sequence>
<organism evidence="3 4">
    <name type="scientific">Sandaracinobacter neustonicus</name>
    <dbReference type="NCBI Taxonomy" id="1715348"/>
    <lineage>
        <taxon>Bacteria</taxon>
        <taxon>Pseudomonadati</taxon>
        <taxon>Pseudomonadota</taxon>
        <taxon>Alphaproteobacteria</taxon>
        <taxon>Sphingomonadales</taxon>
        <taxon>Sphingosinicellaceae</taxon>
        <taxon>Sandaracinobacter</taxon>
    </lineage>
</organism>
<feature type="compositionally biased region" description="Gly residues" evidence="1">
    <location>
        <begin position="1"/>
        <end position="14"/>
    </location>
</feature>
<dbReference type="Proteomes" id="UP000319897">
    <property type="component" value="Unassembled WGS sequence"/>
</dbReference>
<dbReference type="Gene3D" id="3.40.710.10">
    <property type="entry name" value="DD-peptidase/beta-lactamase superfamily"/>
    <property type="match status" value="1"/>
</dbReference>
<accession>A0A501XCW8</accession>
<dbReference type="Pfam" id="PF00144">
    <property type="entry name" value="Beta-lactamase"/>
    <property type="match status" value="1"/>
</dbReference>
<proteinExistence type="predicted"/>
<feature type="region of interest" description="Disordered" evidence="1">
    <location>
        <begin position="1"/>
        <end position="29"/>
    </location>
</feature>
<dbReference type="SUPFAM" id="SSF56601">
    <property type="entry name" value="beta-lactamase/transpeptidase-like"/>
    <property type="match status" value="1"/>
</dbReference>
<dbReference type="PANTHER" id="PTHR43283:SF7">
    <property type="entry name" value="BETA-LACTAMASE-RELATED DOMAIN-CONTAINING PROTEIN"/>
    <property type="match status" value="1"/>
</dbReference>